<dbReference type="InterPro" id="IPR019587">
    <property type="entry name" value="Polyketide_cyclase/dehydratase"/>
</dbReference>
<sequence length="132" mass="15512">MAKANMKIHLSASAEQVWKVITDNKNYNWRSDLSRIEEMGDGKTFVEYTKSGYPTTFTITRKVPFSRYEFDMENENMRGHWTGLLRESGNGTEIDFTEEVEMKKPFMKFAANMYLKKQQKKYAEDLKKELGV</sequence>
<evidence type="ECO:0008006" key="3">
    <source>
        <dbReference type="Google" id="ProtNLM"/>
    </source>
</evidence>
<accession>A0A4P6M0J0</accession>
<dbReference type="Pfam" id="PF10604">
    <property type="entry name" value="Polyketide_cyc2"/>
    <property type="match status" value="1"/>
</dbReference>
<dbReference type="RefSeq" id="WP_130181302.1">
    <property type="nucleotide sequence ID" value="NZ_CP035945.1"/>
</dbReference>
<dbReference type="EMBL" id="CP035945">
    <property type="protein sequence ID" value="QBE97585.1"/>
    <property type="molecule type" value="Genomic_DNA"/>
</dbReference>
<organism evidence="1 2">
    <name type="scientific">Blautia producta</name>
    <dbReference type="NCBI Taxonomy" id="33035"/>
    <lineage>
        <taxon>Bacteria</taxon>
        <taxon>Bacillati</taxon>
        <taxon>Bacillota</taxon>
        <taxon>Clostridia</taxon>
        <taxon>Lachnospirales</taxon>
        <taxon>Lachnospiraceae</taxon>
        <taxon>Blautia</taxon>
    </lineage>
</organism>
<gene>
    <name evidence="1" type="ORF">PMF13cell1_03148</name>
</gene>
<evidence type="ECO:0000313" key="2">
    <source>
        <dbReference type="Proteomes" id="UP000289794"/>
    </source>
</evidence>
<dbReference type="KEGG" id="bpro:PMF13cell1_03148"/>
<dbReference type="Proteomes" id="UP000289794">
    <property type="component" value="Chromosome"/>
</dbReference>
<protein>
    <recommendedName>
        <fullName evidence="3">Polyketide cyclase</fullName>
    </recommendedName>
</protein>
<proteinExistence type="predicted"/>
<name>A0A4P6M0J0_9FIRM</name>
<dbReference type="SUPFAM" id="SSF55961">
    <property type="entry name" value="Bet v1-like"/>
    <property type="match status" value="1"/>
</dbReference>
<dbReference type="InterPro" id="IPR023393">
    <property type="entry name" value="START-like_dom_sf"/>
</dbReference>
<dbReference type="Gene3D" id="3.30.530.20">
    <property type="match status" value="1"/>
</dbReference>
<reference evidence="1 2" key="1">
    <citation type="submission" date="2019-01" db="EMBL/GenBank/DDBJ databases">
        <title>PMF-metabolizing Aryl O-demethylase.</title>
        <authorList>
            <person name="Kim M."/>
        </authorList>
    </citation>
    <scope>NUCLEOTIDE SEQUENCE [LARGE SCALE GENOMIC DNA]</scope>
    <source>
        <strain evidence="1 2">PMF1</strain>
    </source>
</reference>
<evidence type="ECO:0000313" key="1">
    <source>
        <dbReference type="EMBL" id="QBE97585.1"/>
    </source>
</evidence>
<dbReference type="AlphaFoldDB" id="A0A4P6M0J0"/>